<comment type="pathway">
    <text evidence="9">Cofactor biosynthesis; (R)-pantothenate biosynthesis; beta-alanine from L-aspartate: step 1/1.</text>
</comment>
<dbReference type="Pfam" id="PF02261">
    <property type="entry name" value="Asp_decarbox"/>
    <property type="match status" value="1"/>
</dbReference>
<feature type="active site" description="Proton donor" evidence="9 10">
    <location>
        <position position="58"/>
    </location>
</feature>
<keyword evidence="1 9" id="KW-0963">Cytoplasm</keyword>
<evidence type="ECO:0000256" key="2">
    <source>
        <dbReference type="ARBA" id="ARBA00022655"/>
    </source>
</evidence>
<comment type="catalytic activity">
    <reaction evidence="9">
        <text>L-aspartate + H(+) = beta-alanine + CO2</text>
        <dbReference type="Rhea" id="RHEA:19497"/>
        <dbReference type="ChEBI" id="CHEBI:15378"/>
        <dbReference type="ChEBI" id="CHEBI:16526"/>
        <dbReference type="ChEBI" id="CHEBI:29991"/>
        <dbReference type="ChEBI" id="CHEBI:57966"/>
        <dbReference type="EC" id="4.1.1.11"/>
    </reaction>
</comment>
<dbReference type="AlphaFoldDB" id="A0A1J0VX02"/>
<feature type="modified residue" description="Pyruvic acid (Ser)" evidence="9 12">
    <location>
        <position position="25"/>
    </location>
</feature>
<feature type="chain" id="PRO_5013994256" description="Aspartate 1-decarboxylase beta chain" evidence="9 13">
    <location>
        <begin position="1"/>
        <end position="24"/>
    </location>
</feature>
<feature type="chain" id="PRO_5013994259" description="Aspartate 1-decarboxylase alpha chain" evidence="9 13">
    <location>
        <begin position="25"/>
        <end position="135"/>
    </location>
</feature>
<comment type="subunit">
    <text evidence="9">Heterooctamer of four alpha and four beta subunits.</text>
</comment>
<evidence type="ECO:0000256" key="10">
    <source>
        <dbReference type="PIRSR" id="PIRSR006246-1"/>
    </source>
</evidence>
<protein>
    <recommendedName>
        <fullName evidence="9">Aspartate 1-decarboxylase</fullName>
        <ecNumber evidence="9">4.1.1.11</ecNumber>
    </recommendedName>
    <alternativeName>
        <fullName evidence="9">Aspartate alpha-decarboxylase</fullName>
    </alternativeName>
    <component>
        <recommendedName>
            <fullName evidence="9">Aspartate 1-decarboxylase beta chain</fullName>
        </recommendedName>
    </component>
    <component>
        <recommendedName>
            <fullName evidence="9">Aspartate 1-decarboxylase alpha chain</fullName>
        </recommendedName>
    </component>
</protein>
<dbReference type="GO" id="GO:0015940">
    <property type="term" value="P:pantothenate biosynthetic process"/>
    <property type="evidence" value="ECO:0007669"/>
    <property type="project" value="UniProtKB-UniRule"/>
</dbReference>
<dbReference type="SUPFAM" id="SSF50692">
    <property type="entry name" value="ADC-like"/>
    <property type="match status" value="1"/>
</dbReference>
<evidence type="ECO:0000256" key="9">
    <source>
        <dbReference type="HAMAP-Rule" id="MF_00446"/>
    </source>
</evidence>
<gene>
    <name evidence="9" type="primary">panD</name>
    <name evidence="14" type="ORF">BOX37_24365</name>
</gene>
<evidence type="ECO:0000256" key="11">
    <source>
        <dbReference type="PIRSR" id="PIRSR006246-2"/>
    </source>
</evidence>
<comment type="similarity">
    <text evidence="9">Belongs to the PanD family.</text>
</comment>
<dbReference type="Proteomes" id="UP000183810">
    <property type="component" value="Chromosome"/>
</dbReference>
<dbReference type="PIRSF" id="PIRSF006246">
    <property type="entry name" value="Asp_decarbox"/>
    <property type="match status" value="1"/>
</dbReference>
<feature type="binding site" evidence="9 11">
    <location>
        <begin position="73"/>
        <end position="75"/>
    </location>
    <ligand>
        <name>substrate</name>
    </ligand>
</feature>
<dbReference type="EC" id="4.1.1.11" evidence="9"/>
<dbReference type="CDD" id="cd06919">
    <property type="entry name" value="Asp_decarbox"/>
    <property type="match status" value="1"/>
</dbReference>
<evidence type="ECO:0000256" key="7">
    <source>
        <dbReference type="ARBA" id="ARBA00023270"/>
    </source>
</evidence>
<comment type="subcellular location">
    <subcellularLocation>
        <location evidence="9">Cytoplasm</location>
    </subcellularLocation>
</comment>
<evidence type="ECO:0000256" key="1">
    <source>
        <dbReference type="ARBA" id="ARBA00022490"/>
    </source>
</evidence>
<evidence type="ECO:0000256" key="3">
    <source>
        <dbReference type="ARBA" id="ARBA00022793"/>
    </source>
</evidence>
<feature type="binding site" evidence="9 11">
    <location>
        <position position="57"/>
    </location>
    <ligand>
        <name>substrate</name>
    </ligand>
</feature>
<keyword evidence="2 9" id="KW-0566">Pantothenate biosynthesis</keyword>
<organism evidence="14 15">
    <name type="scientific">Nocardia mangyaensis</name>
    <dbReference type="NCBI Taxonomy" id="2213200"/>
    <lineage>
        <taxon>Bacteria</taxon>
        <taxon>Bacillati</taxon>
        <taxon>Actinomycetota</taxon>
        <taxon>Actinomycetes</taxon>
        <taxon>Mycobacteriales</taxon>
        <taxon>Nocardiaceae</taxon>
        <taxon>Nocardia</taxon>
    </lineage>
</organism>
<name>A0A1J0VX02_9NOCA</name>
<dbReference type="HAMAP" id="MF_00446">
    <property type="entry name" value="PanD"/>
    <property type="match status" value="1"/>
</dbReference>
<sequence length="135" mass="14342">MLRTLVNGKIHRATVTQADLHYVGSITIDENLLRAADLVEGEQVSVVDITNGARLETYVITGRAGSGQICINGAAAHLVNPGDLVIIMSYTQLEPAEVLVHQPKVVHVDDQNKIVALGNDAAEPVPGAVDQLSSR</sequence>
<evidence type="ECO:0000256" key="5">
    <source>
        <dbReference type="ARBA" id="ARBA00023145"/>
    </source>
</evidence>
<keyword evidence="5 9" id="KW-0865">Zymogen</keyword>
<keyword evidence="7 9" id="KW-0704">Schiff base</keyword>
<evidence type="ECO:0000256" key="8">
    <source>
        <dbReference type="ARBA" id="ARBA00023317"/>
    </source>
</evidence>
<dbReference type="KEGG" id="nsl:BOX37_24365"/>
<evidence type="ECO:0000313" key="15">
    <source>
        <dbReference type="Proteomes" id="UP000183810"/>
    </source>
</evidence>
<dbReference type="InterPro" id="IPR009010">
    <property type="entry name" value="Asp_de-COase-like_dom_sf"/>
</dbReference>
<dbReference type="GO" id="GO:0004068">
    <property type="term" value="F:aspartate 1-decarboxylase activity"/>
    <property type="evidence" value="ECO:0007669"/>
    <property type="project" value="UniProtKB-UniRule"/>
</dbReference>
<reference evidence="14" key="1">
    <citation type="submission" date="2016-11" db="EMBL/GenBank/DDBJ databases">
        <authorList>
            <person name="Jaros S."/>
            <person name="Januszkiewicz K."/>
            <person name="Wedrychowicz H."/>
        </authorList>
    </citation>
    <scope>NUCLEOTIDE SEQUENCE [LARGE SCALE GENOMIC DNA]</scope>
    <source>
        <strain evidence="14">Y48</strain>
    </source>
</reference>
<dbReference type="UniPathway" id="UPA00028">
    <property type="reaction ID" value="UER00002"/>
</dbReference>
<keyword evidence="3 9" id="KW-0210">Decarboxylase</keyword>
<comment type="function">
    <text evidence="9">Catalyzes the pyruvoyl-dependent decarboxylation of aspartate to produce beta-alanine.</text>
</comment>
<keyword evidence="8 9" id="KW-0670">Pyruvate</keyword>
<dbReference type="PANTHER" id="PTHR21012">
    <property type="entry name" value="ASPARTATE 1-DECARBOXYLASE"/>
    <property type="match status" value="1"/>
</dbReference>
<evidence type="ECO:0000256" key="4">
    <source>
        <dbReference type="ARBA" id="ARBA00022813"/>
    </source>
</evidence>
<feature type="active site" description="Schiff-base intermediate with substrate; via pyruvic acid" evidence="9 10">
    <location>
        <position position="25"/>
    </location>
</feature>
<dbReference type="EMBL" id="CP018082">
    <property type="protein sequence ID" value="APE36541.1"/>
    <property type="molecule type" value="Genomic_DNA"/>
</dbReference>
<evidence type="ECO:0000256" key="12">
    <source>
        <dbReference type="PIRSR" id="PIRSR006246-3"/>
    </source>
</evidence>
<keyword evidence="6 9" id="KW-0456">Lyase</keyword>
<proteinExistence type="inferred from homology"/>
<keyword evidence="15" id="KW-1185">Reference proteome</keyword>
<dbReference type="NCBIfam" id="TIGR00223">
    <property type="entry name" value="panD"/>
    <property type="match status" value="1"/>
</dbReference>
<dbReference type="Gene3D" id="2.40.40.20">
    <property type="match status" value="1"/>
</dbReference>
<evidence type="ECO:0000256" key="13">
    <source>
        <dbReference type="PIRSR" id="PIRSR006246-5"/>
    </source>
</evidence>
<dbReference type="GO" id="GO:0005829">
    <property type="term" value="C:cytosol"/>
    <property type="evidence" value="ECO:0007669"/>
    <property type="project" value="TreeGrafter"/>
</dbReference>
<dbReference type="PANTHER" id="PTHR21012:SF0">
    <property type="entry name" value="ASPARTATE 1-DECARBOXYLASE"/>
    <property type="match status" value="1"/>
</dbReference>
<dbReference type="InterPro" id="IPR003190">
    <property type="entry name" value="Asp_decarbox"/>
</dbReference>
<dbReference type="GO" id="GO:0006523">
    <property type="term" value="P:alanine biosynthetic process"/>
    <property type="evidence" value="ECO:0007669"/>
    <property type="project" value="InterPro"/>
</dbReference>
<keyword evidence="4 9" id="KW-0068">Autocatalytic cleavage</keyword>
<dbReference type="OrthoDB" id="9803983at2"/>
<evidence type="ECO:0000313" key="14">
    <source>
        <dbReference type="EMBL" id="APE36541.1"/>
    </source>
</evidence>
<dbReference type="RefSeq" id="WP_071929724.1">
    <property type="nucleotide sequence ID" value="NZ_CP018082.1"/>
</dbReference>
<evidence type="ECO:0000256" key="6">
    <source>
        <dbReference type="ARBA" id="ARBA00023239"/>
    </source>
</evidence>
<comment type="cofactor">
    <cofactor evidence="9 10">
        <name>pyruvate</name>
        <dbReference type="ChEBI" id="CHEBI:15361"/>
    </cofactor>
    <text evidence="9 10">Binds 1 pyruvoyl group covalently per subunit.</text>
</comment>
<comment type="PTM">
    <text evidence="9 12">Is synthesized initially as an inactive proenzyme, which is activated by self-cleavage at a specific serine bond to produce a beta-subunit with a hydroxyl group at its C-terminus and an alpha-subunit with a pyruvoyl group at its N-terminus.</text>
</comment>
<accession>A0A1J0VX02</accession>